<dbReference type="AlphaFoldDB" id="A0A7U8GU48"/>
<comment type="caution">
    <text evidence="2">The sequence shown here is derived from an EMBL/GenBank/DDBJ whole genome shotgun (WGS) entry which is preliminary data.</text>
</comment>
<accession>A0A7U8GU48</accession>
<keyword evidence="3" id="KW-1185">Reference proteome</keyword>
<dbReference type="RefSeq" id="WP_007021980.1">
    <property type="nucleotide sequence ID" value="NZ_CH724126.1"/>
</dbReference>
<reference evidence="2 3" key="1">
    <citation type="submission" date="2006-02" db="EMBL/GenBank/DDBJ databases">
        <authorList>
            <person name="Pinhassi J."/>
            <person name="Pedros-Alio C."/>
            <person name="Ferriera S."/>
            <person name="Johnson J."/>
            <person name="Kravitz S."/>
            <person name="Halpern A."/>
            <person name="Remington K."/>
            <person name="Beeson K."/>
            <person name="Tran B."/>
            <person name="Rogers Y.-H."/>
            <person name="Friedman R."/>
            <person name="Venter J.C."/>
        </authorList>
    </citation>
    <scope>NUCLEOTIDE SEQUENCE [LARGE SCALE GENOMIC DNA]</scope>
    <source>
        <strain evidence="2 3">MED92</strain>
    </source>
</reference>
<name>A0A7U8GU48_NEPCE</name>
<dbReference type="Proteomes" id="UP000002171">
    <property type="component" value="Unassembled WGS sequence"/>
</dbReference>
<evidence type="ECO:0000313" key="2">
    <source>
        <dbReference type="EMBL" id="EAR62962.1"/>
    </source>
</evidence>
<feature type="coiled-coil region" evidence="1">
    <location>
        <begin position="8"/>
        <end position="35"/>
    </location>
</feature>
<sequence length="180" mass="20983">MNYRESIKQHLQEQAEQYERDLQKQITEAKQAETERKRVFKAKAERARSELLHKERLQTLLSDNLSSSRTDLTSDNDISQRIGQEVMKRIRKNKHITPDNKESELPLIIESSKSTDLIKSKGHYQEVKVVRANPYQQYNDLELLSQDQLKSLIEDLNGDKIINMNSKAFREAVRASKKAS</sequence>
<dbReference type="EMBL" id="AAOW01000001">
    <property type="protein sequence ID" value="EAR62962.1"/>
    <property type="molecule type" value="Genomic_DNA"/>
</dbReference>
<evidence type="ECO:0000313" key="3">
    <source>
        <dbReference type="Proteomes" id="UP000002171"/>
    </source>
</evidence>
<organism evidence="2 3">
    <name type="scientific">Neptuniibacter caesariensis</name>
    <dbReference type="NCBI Taxonomy" id="207954"/>
    <lineage>
        <taxon>Bacteria</taxon>
        <taxon>Pseudomonadati</taxon>
        <taxon>Pseudomonadota</taxon>
        <taxon>Gammaproteobacteria</taxon>
        <taxon>Oceanospirillales</taxon>
        <taxon>Oceanospirillaceae</taxon>
        <taxon>Neptuniibacter</taxon>
    </lineage>
</organism>
<proteinExistence type="predicted"/>
<keyword evidence="1" id="KW-0175">Coiled coil</keyword>
<protein>
    <submittedName>
        <fullName evidence="2">Uncharacterized protein</fullName>
    </submittedName>
</protein>
<evidence type="ECO:0000256" key="1">
    <source>
        <dbReference type="SAM" id="Coils"/>
    </source>
</evidence>
<gene>
    <name evidence="2" type="ORF">MED92_07581</name>
</gene>